<organism evidence="2 3">
    <name type="scientific">Albimonas donghaensis</name>
    <dbReference type="NCBI Taxonomy" id="356660"/>
    <lineage>
        <taxon>Bacteria</taxon>
        <taxon>Pseudomonadati</taxon>
        <taxon>Pseudomonadota</taxon>
        <taxon>Alphaproteobacteria</taxon>
        <taxon>Rhodobacterales</taxon>
        <taxon>Paracoccaceae</taxon>
        <taxon>Albimonas</taxon>
    </lineage>
</organism>
<accession>A0A1H3DS52</accession>
<evidence type="ECO:0000256" key="1">
    <source>
        <dbReference type="SAM" id="MobiDB-lite"/>
    </source>
</evidence>
<name>A0A1H3DS52_9RHOB</name>
<dbReference type="AlphaFoldDB" id="A0A1H3DS52"/>
<evidence type="ECO:0000313" key="2">
    <source>
        <dbReference type="EMBL" id="SDX69372.1"/>
    </source>
</evidence>
<protein>
    <submittedName>
        <fullName evidence="2">Gluconate 2-dehydrogenase gamma chain</fullName>
    </submittedName>
</protein>
<dbReference type="Proteomes" id="UP000199118">
    <property type="component" value="Unassembled WGS sequence"/>
</dbReference>
<dbReference type="EMBL" id="FNMZ01000008">
    <property type="protein sequence ID" value="SDX69372.1"/>
    <property type="molecule type" value="Genomic_DNA"/>
</dbReference>
<feature type="region of interest" description="Disordered" evidence="1">
    <location>
        <begin position="1"/>
        <end position="22"/>
    </location>
</feature>
<reference evidence="2 3" key="1">
    <citation type="submission" date="2016-10" db="EMBL/GenBank/DDBJ databases">
        <authorList>
            <person name="de Groot N.N."/>
        </authorList>
    </citation>
    <scope>NUCLEOTIDE SEQUENCE [LARGE SCALE GENOMIC DNA]</scope>
    <source>
        <strain evidence="2 3">DSM 17890</strain>
    </source>
</reference>
<dbReference type="PROSITE" id="PS51318">
    <property type="entry name" value="TAT"/>
    <property type="match status" value="1"/>
</dbReference>
<dbReference type="InterPro" id="IPR006311">
    <property type="entry name" value="TAT_signal"/>
</dbReference>
<evidence type="ECO:0000313" key="3">
    <source>
        <dbReference type="Proteomes" id="UP000199118"/>
    </source>
</evidence>
<feature type="compositionally biased region" description="Basic and acidic residues" evidence="1">
    <location>
        <begin position="1"/>
        <end position="13"/>
    </location>
</feature>
<dbReference type="Pfam" id="PF13618">
    <property type="entry name" value="Gluconate_2-dh3"/>
    <property type="match status" value="1"/>
</dbReference>
<sequence length="266" mass="28936">MTCRSHDTRRGGDPRPGLRPSRRSVITLAAAAAATAWAGRASAETHRGGVPWSPSADDAPFHGTREAHFLTDAEFAVVDAMCARILPGDENDPGAREAGAAVFIDRQLASPWGRGELWYMQGPFSEGLPTQGYQADFTPAALYRAAIAAVEGHCATAFDGRGFADLAEDEQDQVLTAMDEETLTFDHVPAKSFFDMMRENTIEGFFCDPIYGGNADMVGWRLVGFPGARYDYRPWLDHGGRRLDLPPVGIAGRPAWRRAGTPAPRR</sequence>
<gene>
    <name evidence="2" type="ORF">SAMN05444336_108129</name>
</gene>
<keyword evidence="3" id="KW-1185">Reference proteome</keyword>
<proteinExistence type="predicted"/>
<dbReference type="STRING" id="356660.SAMN05444336_108129"/>
<dbReference type="InterPro" id="IPR027056">
    <property type="entry name" value="Gluconate_2DH_su3"/>
</dbReference>